<dbReference type="Gene3D" id="3.90.550.10">
    <property type="entry name" value="Spore Coat Polysaccharide Biosynthesis Protein SpsA, Chain A"/>
    <property type="match status" value="1"/>
</dbReference>
<proteinExistence type="inferred from homology"/>
<accession>A0ABP2D6H0</accession>
<dbReference type="SUPFAM" id="SSF53448">
    <property type="entry name" value="Nucleotide-diphospho-sugar transferases"/>
    <property type="match status" value="1"/>
</dbReference>
<dbReference type="RefSeq" id="WP_007121351.1">
    <property type="nucleotide sequence ID" value="NZ_ABID01000048.1"/>
</dbReference>
<dbReference type="InterPro" id="IPR011330">
    <property type="entry name" value="Glyco_hydro/deAcase_b/a-brl"/>
</dbReference>
<dbReference type="CDD" id="cd10918">
    <property type="entry name" value="CE4_NodB_like_5s_6s"/>
    <property type="match status" value="1"/>
</dbReference>
<evidence type="ECO:0000259" key="6">
    <source>
        <dbReference type="PROSITE" id="PS51677"/>
    </source>
</evidence>
<dbReference type="SUPFAM" id="SSF53335">
    <property type="entry name" value="S-adenosyl-L-methionine-dependent methyltransferases"/>
    <property type="match status" value="1"/>
</dbReference>
<evidence type="ECO:0000256" key="1">
    <source>
        <dbReference type="ARBA" id="ARBA00003236"/>
    </source>
</evidence>
<gene>
    <name evidence="7" type="ORF">OIHEL45_17056</name>
</gene>
<dbReference type="CDD" id="cd00761">
    <property type="entry name" value="Glyco_tranf_GTA_type"/>
    <property type="match status" value="1"/>
</dbReference>
<dbReference type="InterPro" id="IPR008715">
    <property type="entry name" value="SAM-MeTfrase_NodS-like"/>
</dbReference>
<dbReference type="PANTHER" id="PTHR34216">
    <property type="match status" value="1"/>
</dbReference>
<dbReference type="InterPro" id="IPR001173">
    <property type="entry name" value="Glyco_trans_2-like"/>
</dbReference>
<evidence type="ECO:0000313" key="8">
    <source>
        <dbReference type="Proteomes" id="UP000003257"/>
    </source>
</evidence>
<comment type="function">
    <text evidence="1">Is involved in generating a small heat-stable compound (Nod), an acylated oligomer of N-acetylglucosamine, that stimulates mitosis in various plant protoplasts.</text>
</comment>
<dbReference type="Proteomes" id="UP000003257">
    <property type="component" value="Unassembled WGS sequence"/>
</dbReference>
<dbReference type="InterPro" id="IPR029063">
    <property type="entry name" value="SAM-dependent_MTases_sf"/>
</dbReference>
<dbReference type="SUPFAM" id="SSF88713">
    <property type="entry name" value="Glycoside hydrolase/deacetylase"/>
    <property type="match status" value="1"/>
</dbReference>
<evidence type="ECO:0000313" key="7">
    <source>
        <dbReference type="EMBL" id="EDQ03072.1"/>
    </source>
</evidence>
<dbReference type="Pfam" id="PF01522">
    <property type="entry name" value="Polysacc_deac_1"/>
    <property type="match status" value="1"/>
</dbReference>
<evidence type="ECO:0000256" key="3">
    <source>
        <dbReference type="ARBA" id="ARBA00020071"/>
    </source>
</evidence>
<dbReference type="Pfam" id="PF05401">
    <property type="entry name" value="NodS"/>
    <property type="match status" value="1"/>
</dbReference>
<dbReference type="PROSITE" id="PS51677">
    <property type="entry name" value="NODB"/>
    <property type="match status" value="1"/>
</dbReference>
<comment type="similarity">
    <text evidence="2">Belongs to the polysaccharide deacetylase family.</text>
</comment>
<reference evidence="7 8" key="1">
    <citation type="submission" date="2007-11" db="EMBL/GenBank/DDBJ databases">
        <authorList>
            <person name="Wagner-Dobler I."/>
            <person name="Ferriera S."/>
            <person name="Johnson J."/>
            <person name="Kravitz S."/>
            <person name="Beeson K."/>
            <person name="Sutton G."/>
            <person name="Rogers Y.-H."/>
            <person name="Friedman R."/>
            <person name="Frazier M."/>
            <person name="Venter J.C."/>
        </authorList>
    </citation>
    <scope>NUCLEOTIDE SEQUENCE [LARGE SCALE GENOMIC DNA]</scope>
    <source>
        <strain evidence="7 8">HEL-45</strain>
    </source>
</reference>
<dbReference type="Gene3D" id="3.40.50.150">
    <property type="entry name" value="Vaccinia Virus protein VP39"/>
    <property type="match status" value="1"/>
</dbReference>
<organism evidence="7 8">
    <name type="scientific">Sulfitobacter indolifex HEL-45</name>
    <dbReference type="NCBI Taxonomy" id="391624"/>
    <lineage>
        <taxon>Bacteria</taxon>
        <taxon>Pseudomonadati</taxon>
        <taxon>Pseudomonadota</taxon>
        <taxon>Alphaproteobacteria</taxon>
        <taxon>Rhodobacterales</taxon>
        <taxon>Roseobacteraceae</taxon>
        <taxon>Sulfitobacter</taxon>
    </lineage>
</organism>
<evidence type="ECO:0000256" key="5">
    <source>
        <dbReference type="ARBA" id="ARBA00032976"/>
    </source>
</evidence>
<feature type="domain" description="NodB homology" evidence="6">
    <location>
        <begin position="831"/>
        <end position="1026"/>
    </location>
</feature>
<comment type="caution">
    <text evidence="7">The sequence shown here is derived from an EMBL/GenBank/DDBJ whole genome shotgun (WGS) entry which is preliminary data.</text>
</comment>
<name>A0ABP2D6H0_9RHOB</name>
<dbReference type="Gene3D" id="3.20.20.370">
    <property type="entry name" value="Glycoside hydrolase/deacetylase"/>
    <property type="match status" value="1"/>
</dbReference>
<evidence type="ECO:0000256" key="2">
    <source>
        <dbReference type="ARBA" id="ARBA00010973"/>
    </source>
</evidence>
<dbReference type="Pfam" id="PF00535">
    <property type="entry name" value="Glycos_transf_2"/>
    <property type="match status" value="1"/>
</dbReference>
<dbReference type="CDD" id="cd02440">
    <property type="entry name" value="AdoMet_MTases"/>
    <property type="match status" value="1"/>
</dbReference>
<keyword evidence="4" id="KW-0732">Signal</keyword>
<evidence type="ECO:0000256" key="4">
    <source>
        <dbReference type="ARBA" id="ARBA00022729"/>
    </source>
</evidence>
<dbReference type="PANTHER" id="PTHR34216:SF7">
    <property type="entry name" value="POLY-BETA-1,6-N-ACETYL-D-GLUCOSAMINE N-DEACETYLASE"/>
    <property type="match status" value="1"/>
</dbReference>
<dbReference type="EMBL" id="ABID01000048">
    <property type="protein sequence ID" value="EDQ03072.1"/>
    <property type="molecule type" value="Genomic_DNA"/>
</dbReference>
<sequence>MAYDRSVFPRVSIVMPAYNAAAFIDEALTSIAAQSFTAWEIIIVDDGSSDDTADIAERWAQQDKRIRVLKQANAGASAARNTGLEAARAAWIAFIDSDDWVHRDYLVKLMKPLKKKPLNAVFCIAVDVVSDGSRGKRWIPPPKDNLFPVFATDCPIAVHSGIFRRSVLQEIGGWDPDLGTCEDWDLWMRLARTTNRIENVMEELAFIRLRTGSLSRSMPMRLARDGVIVIERAGEPDPRVPEPIPRWANGLKSPDKDDRVAQHLIWSAALDIAGGGDGKGVLGFDPTHLTAPIEPFDLAATVWDAISHTTGEMADDWVSLMPDVKALVAWIEERNPTPDLALRTFRALELMIFQYAYLKEPVAFCSTYWLTIDIEEPIETVHVPAGLSQLAVVAFDGEERIGTIGLDVRDGAVAAHRLADALARRFGGRLVYGRLKKRDRAALSLIPHLLRAGLTRKVARFGAAFIQMDRHSQYDRAKALAIGLGPDIVRASGIIEIAKGEAEDATAAAPLSGEAQAEGKDQDDVFMPHDEEYGTPYWEDVFANQDPWDYSNRYEQTKYEQTLALLPQRKFGRALELACAEGHFTQQLAPLVEQLIATDISATALERAKEACASFDNITYQQLDLKNGQIPEKFDLIVCSEVLYYFESRKVLAKIARKLAKSLAPGGMILMAHGKIAVNAPKETGFDWGHPFDSRSIREIFAKDPGLIIVEEAWSDIYGIQLFEASSGGMARSAPRVTKITRDPDLTYCVSSQIEWNGAAHFKKVEVSDKLPILNFHRVTPEPFPRALAPYCHTPEQFDAQIRYFAERGYYGVTLDAWQTERARWRGMPGRALAITLDDGFVDFLEHALPTLEKYGFPATMFLVSEFVGKAAQWDARHGTPAPLMTWEQIKEAANHGVQFGSHTASHPILSALSPGEVTDEANRSRKEIEQRLGQRVESIAYPYGDYNEIVARIFEDQGYTMGLNTSGDPAEIHDRPMEMSRIELLPTDGPEEIALKIPTPRKTNQLRALRMGLQDTIFRTRYNLF</sequence>
<dbReference type="InterPro" id="IPR029044">
    <property type="entry name" value="Nucleotide-diphossugar_trans"/>
</dbReference>
<keyword evidence="8" id="KW-1185">Reference proteome</keyword>
<dbReference type="InterPro" id="IPR051398">
    <property type="entry name" value="Polysacch_Deacetylase"/>
</dbReference>
<dbReference type="InterPro" id="IPR002509">
    <property type="entry name" value="NODB_dom"/>
</dbReference>
<protein>
    <recommendedName>
        <fullName evidence="3">Chitooligosaccharide deacetylase</fullName>
    </recommendedName>
    <alternativeName>
        <fullName evidence="5">Nodulation protein B</fullName>
    </alternativeName>
</protein>